<name>A0A6I4LTG0_9SPHN</name>
<proteinExistence type="predicted"/>
<dbReference type="SUPFAM" id="SSF51126">
    <property type="entry name" value="Pectin lyase-like"/>
    <property type="match status" value="1"/>
</dbReference>
<feature type="chain" id="PRO_5026310389" description="Right handed beta helix domain-containing protein" evidence="2">
    <location>
        <begin position="21"/>
        <end position="411"/>
    </location>
</feature>
<dbReference type="PROSITE" id="PS51257">
    <property type="entry name" value="PROKAR_LIPOPROTEIN"/>
    <property type="match status" value="1"/>
</dbReference>
<reference evidence="4 5" key="1">
    <citation type="submission" date="2019-01" db="EMBL/GenBank/DDBJ databases">
        <title>Sphingorhabdus lacus sp.nov., isolated from an oligotrophic freshwater lake.</title>
        <authorList>
            <person name="Park M."/>
        </authorList>
    </citation>
    <scope>NUCLEOTIDE SEQUENCE [LARGE SCALE GENOMIC DNA]</scope>
    <source>
        <strain evidence="4 5">IMCC26285</strain>
    </source>
</reference>
<feature type="signal peptide" evidence="2">
    <location>
        <begin position="1"/>
        <end position="20"/>
    </location>
</feature>
<feature type="domain" description="Right handed beta helix" evidence="3">
    <location>
        <begin position="94"/>
        <end position="272"/>
    </location>
</feature>
<dbReference type="AlphaFoldDB" id="A0A6I4LTG0"/>
<dbReference type="EMBL" id="SDWJ01000001">
    <property type="protein sequence ID" value="MVZ96747.1"/>
    <property type="molecule type" value="Genomic_DNA"/>
</dbReference>
<accession>A0A6I4LTG0</accession>
<dbReference type="InterPro" id="IPR006626">
    <property type="entry name" value="PbH1"/>
</dbReference>
<dbReference type="Proteomes" id="UP000471147">
    <property type="component" value="Unassembled WGS sequence"/>
</dbReference>
<dbReference type="InterPro" id="IPR022442">
    <property type="entry name" value="SO_2930-like_dom"/>
</dbReference>
<organism evidence="4 5">
    <name type="scientific">Sphingorhabdus profundilacus</name>
    <dbReference type="NCBI Taxonomy" id="2509718"/>
    <lineage>
        <taxon>Bacteria</taxon>
        <taxon>Pseudomonadati</taxon>
        <taxon>Pseudomonadota</taxon>
        <taxon>Alphaproteobacteria</taxon>
        <taxon>Sphingomonadales</taxon>
        <taxon>Sphingomonadaceae</taxon>
        <taxon>Sphingorhabdus</taxon>
    </lineage>
</organism>
<dbReference type="InterPro" id="IPR012334">
    <property type="entry name" value="Pectin_lyas_fold"/>
</dbReference>
<protein>
    <recommendedName>
        <fullName evidence="3">Right handed beta helix domain-containing protein</fullName>
    </recommendedName>
</protein>
<dbReference type="NCBIfam" id="TIGR03805">
    <property type="entry name" value="beta_helix_1"/>
    <property type="match status" value="1"/>
</dbReference>
<comment type="caution">
    <text evidence="4">The sequence shown here is derived from an EMBL/GenBank/DDBJ whole genome shotgun (WGS) entry which is preliminary data.</text>
</comment>
<feature type="region of interest" description="Disordered" evidence="1">
    <location>
        <begin position="384"/>
        <end position="411"/>
    </location>
</feature>
<evidence type="ECO:0000313" key="5">
    <source>
        <dbReference type="Proteomes" id="UP000471147"/>
    </source>
</evidence>
<gene>
    <name evidence="4" type="ORF">EUU23_03385</name>
</gene>
<keyword evidence="5" id="KW-1185">Reference proteome</keyword>
<evidence type="ECO:0000313" key="4">
    <source>
        <dbReference type="EMBL" id="MVZ96747.1"/>
    </source>
</evidence>
<dbReference type="Pfam" id="PF13229">
    <property type="entry name" value="Beta_helix"/>
    <property type="match status" value="1"/>
</dbReference>
<dbReference type="SMART" id="SM00710">
    <property type="entry name" value="PbH1"/>
    <property type="match status" value="8"/>
</dbReference>
<evidence type="ECO:0000256" key="2">
    <source>
        <dbReference type="SAM" id="SignalP"/>
    </source>
</evidence>
<keyword evidence="2" id="KW-0732">Signal</keyword>
<sequence length="411" mass="43705">MNKRLIVCIAVLLALSGCSSETEGGSVPGDSKFADELQTKLLDAKPGDVILIPEGKFSFTRGLSLSVDGVTIRGAGMDKSILSFKGQVAGAEGLLVTASDFTIENLAIEDTKGDALKITKGNNIVIRSVRTEWTGGYSTRNGAYGIYPVQTTNVLMEDNVAIGASDAGIYVGQSKNVVVRRNRAEFNVAGIEIENTIDADVYENLAANNTGGILVFNMPNLPQEGKNTRVFNNKVIKNNTENFGHKGTPVASIPAGTGISINSNDHVEIFGNEVVENNTANIIVSSLFSTNYSNDKKAPNYDPYPESIYIYGNKFSGGGGSPDGMDLKALKVSLFGINGRFPDILWDGYFNKALLVNGQLPMAMRICINNGASGIANADGPGGYKNPSTDITPHKCDLPKLPPVKLESAAR</sequence>
<dbReference type="InterPro" id="IPR039448">
    <property type="entry name" value="Beta_helix"/>
</dbReference>
<evidence type="ECO:0000256" key="1">
    <source>
        <dbReference type="SAM" id="MobiDB-lite"/>
    </source>
</evidence>
<dbReference type="OrthoDB" id="338827at2"/>
<dbReference type="Gene3D" id="2.160.20.10">
    <property type="entry name" value="Single-stranded right-handed beta-helix, Pectin lyase-like"/>
    <property type="match status" value="1"/>
</dbReference>
<dbReference type="InterPro" id="IPR011050">
    <property type="entry name" value="Pectin_lyase_fold/virulence"/>
</dbReference>
<evidence type="ECO:0000259" key="3">
    <source>
        <dbReference type="Pfam" id="PF13229"/>
    </source>
</evidence>